<evidence type="ECO:0000259" key="2">
    <source>
        <dbReference type="Pfam" id="PF02836"/>
    </source>
</evidence>
<comment type="similarity">
    <text evidence="1">Belongs to the glycosyl hydrolase 2 family.</text>
</comment>
<dbReference type="InterPro" id="IPR017853">
    <property type="entry name" value="GH"/>
</dbReference>
<dbReference type="EMBL" id="JBHTOC010000002">
    <property type="protein sequence ID" value="MFD1429089.1"/>
    <property type="molecule type" value="Genomic_DNA"/>
</dbReference>
<dbReference type="SUPFAM" id="SSF49303">
    <property type="entry name" value="beta-Galactosidase/glucuronidase domain"/>
    <property type="match status" value="1"/>
</dbReference>
<keyword evidence="5" id="KW-1185">Reference proteome</keyword>
<name>A0ABW4CE63_9LACO</name>
<reference evidence="5" key="1">
    <citation type="journal article" date="2019" name="Int. J. Syst. Evol. Microbiol.">
        <title>The Global Catalogue of Microorganisms (GCM) 10K type strain sequencing project: providing services to taxonomists for standard genome sequencing and annotation.</title>
        <authorList>
            <consortium name="The Broad Institute Genomics Platform"/>
            <consortium name="The Broad Institute Genome Sequencing Center for Infectious Disease"/>
            <person name="Wu L."/>
            <person name="Ma J."/>
        </authorList>
    </citation>
    <scope>NUCLEOTIDE SEQUENCE [LARGE SCALE GENOMIC DNA]</scope>
    <source>
        <strain evidence="5">CCM 8980</strain>
    </source>
</reference>
<protein>
    <submittedName>
        <fullName evidence="4">Glycoside hydrolase family 2 protein</fullName>
    </submittedName>
</protein>
<sequence>MIPRPEYPLPQFERQNWVNLNGQWQFLIDNGDSGREQDFQNTAPFDQEITVPFAPESDLSGIGHKDFMNAVWYQRTITVSEADLKQVLRLHFGAVDYEAHVYVNGVEVGTHRGGYSSFFLDIQDACTPGDNRLTVLARDPMRAQAYPHGKQSHVFYSQGCDYTRTTGIWQTVWLEKLPVAHLASVNYAPNIAAPAVTLQLKVTAPGTVHAAIAYDGVACGEGDVAIAGTTGSVTIPLSEKHLWEISHGRLYDVTLTFGEDEVHSYFGLREVAMNNGQFLLNGQPVFQKLVLDQGFYPDGIYTAPSDDALKNDIALSQACGFNGARLHQKAFEPRFLTHCDEAGYIVWGEMASWGLNVAKADAPLWFLPEWEEVMARDTAHPAIVTWCPLNETWDIDGHQQNNDVLALIYHTTKAIDPSRPVVDTSGNFHVITDIYDVHNYEQDPAKLKEKFDGSKQPNGHFWDEHDARQQYAGQPINVSEYGGIKWVPDADAQNRAWGYGEGPKDEADFVARFKGLADVLLDDADVYGFCYTQLYDVEQERNGLYYYDRTPKFDVAQFKAALDRPSANETK</sequence>
<dbReference type="PANTHER" id="PTHR42732:SF3">
    <property type="entry name" value="HYDROLASE"/>
    <property type="match status" value="1"/>
</dbReference>
<feature type="domain" description="Glycoside hydrolase family 2 catalytic" evidence="2">
    <location>
        <begin position="272"/>
        <end position="482"/>
    </location>
</feature>
<dbReference type="SUPFAM" id="SSF51445">
    <property type="entry name" value="(Trans)glycosidases"/>
    <property type="match status" value="1"/>
</dbReference>
<keyword evidence="4" id="KW-0378">Hydrolase</keyword>
<organism evidence="4 5">
    <name type="scientific">Lacticaseibacillus mingshuiensis</name>
    <dbReference type="NCBI Taxonomy" id="2799574"/>
    <lineage>
        <taxon>Bacteria</taxon>
        <taxon>Bacillati</taxon>
        <taxon>Bacillota</taxon>
        <taxon>Bacilli</taxon>
        <taxon>Lactobacillales</taxon>
        <taxon>Lactobacillaceae</taxon>
        <taxon>Lacticaseibacillus</taxon>
    </lineage>
</organism>
<evidence type="ECO:0000313" key="5">
    <source>
        <dbReference type="Proteomes" id="UP001597196"/>
    </source>
</evidence>
<accession>A0ABW4CE63</accession>
<dbReference type="GO" id="GO:0016787">
    <property type="term" value="F:hydrolase activity"/>
    <property type="evidence" value="ECO:0007669"/>
    <property type="project" value="UniProtKB-KW"/>
</dbReference>
<dbReference type="PANTHER" id="PTHR42732">
    <property type="entry name" value="BETA-GALACTOSIDASE"/>
    <property type="match status" value="1"/>
</dbReference>
<dbReference type="Gene3D" id="3.20.20.80">
    <property type="entry name" value="Glycosidases"/>
    <property type="match status" value="1"/>
</dbReference>
<dbReference type="SUPFAM" id="SSF49785">
    <property type="entry name" value="Galactose-binding domain-like"/>
    <property type="match status" value="1"/>
</dbReference>
<dbReference type="InterPro" id="IPR006103">
    <property type="entry name" value="Glyco_hydro_2_cat"/>
</dbReference>
<comment type="caution">
    <text evidence="4">The sequence shown here is derived from an EMBL/GenBank/DDBJ whole genome shotgun (WGS) entry which is preliminary data.</text>
</comment>
<evidence type="ECO:0000256" key="1">
    <source>
        <dbReference type="ARBA" id="ARBA00007401"/>
    </source>
</evidence>
<proteinExistence type="inferred from homology"/>
<dbReference type="InterPro" id="IPR006104">
    <property type="entry name" value="Glyco_hydro_2_N"/>
</dbReference>
<dbReference type="Gene3D" id="2.60.120.260">
    <property type="entry name" value="Galactose-binding domain-like"/>
    <property type="match status" value="1"/>
</dbReference>
<dbReference type="Proteomes" id="UP001597196">
    <property type="component" value="Unassembled WGS sequence"/>
</dbReference>
<dbReference type="RefSeq" id="WP_225877919.1">
    <property type="nucleotide sequence ID" value="NZ_BOLQ01000011.1"/>
</dbReference>
<dbReference type="Pfam" id="PF02836">
    <property type="entry name" value="Glyco_hydro_2_C"/>
    <property type="match status" value="1"/>
</dbReference>
<feature type="domain" description="Glycosyl hydrolases family 2 sugar binding" evidence="3">
    <location>
        <begin position="69"/>
        <end position="178"/>
    </location>
</feature>
<dbReference type="InterPro" id="IPR051913">
    <property type="entry name" value="GH2_Domain-Containing"/>
</dbReference>
<gene>
    <name evidence="4" type="ORF">ACFQ4P_02345</name>
</gene>
<dbReference type="InterPro" id="IPR008979">
    <property type="entry name" value="Galactose-bd-like_sf"/>
</dbReference>
<dbReference type="Pfam" id="PF02837">
    <property type="entry name" value="Glyco_hydro_2_N"/>
    <property type="match status" value="1"/>
</dbReference>
<evidence type="ECO:0000259" key="3">
    <source>
        <dbReference type="Pfam" id="PF02837"/>
    </source>
</evidence>
<dbReference type="InterPro" id="IPR036156">
    <property type="entry name" value="Beta-gal/glucu_dom_sf"/>
</dbReference>
<evidence type="ECO:0000313" key="4">
    <source>
        <dbReference type="EMBL" id="MFD1429089.1"/>
    </source>
</evidence>